<dbReference type="OrthoDB" id="4084661at2759"/>
<name>G3AN36_SPAPN</name>
<dbReference type="InParanoid" id="G3AN36"/>
<dbReference type="RefSeq" id="XP_007375726.1">
    <property type="nucleotide sequence ID" value="XM_007375664.1"/>
</dbReference>
<dbReference type="InterPro" id="IPR040009">
    <property type="entry name" value="Mtf2/C5D6.12-like"/>
</dbReference>
<dbReference type="PANTHER" id="PTHR39468">
    <property type="entry name" value="CHROMOSOME 7, WHOLE GENOME SHOTGUN SEQUENCE"/>
    <property type="match status" value="1"/>
</dbReference>
<dbReference type="AlphaFoldDB" id="G3AN36"/>
<feature type="domain" description="Mtf2-like C-terminal" evidence="2">
    <location>
        <begin position="256"/>
        <end position="468"/>
    </location>
</feature>
<feature type="compositionally biased region" description="Basic and acidic residues" evidence="1">
    <location>
        <begin position="37"/>
        <end position="49"/>
    </location>
</feature>
<dbReference type="KEGG" id="spaa:SPAPADRAFT_61517"/>
<dbReference type="Pfam" id="PF19189">
    <property type="entry name" value="Mtf2"/>
    <property type="match status" value="1"/>
</dbReference>
<dbReference type="eggNOG" id="ENOG502RXV4">
    <property type="taxonomic scope" value="Eukaryota"/>
</dbReference>
<protein>
    <recommendedName>
        <fullName evidence="2">Mtf2-like C-terminal domain-containing protein</fullName>
    </recommendedName>
</protein>
<dbReference type="GeneID" id="18873931"/>
<gene>
    <name evidence="3" type="ORF">SPAPADRAFT_61517</name>
</gene>
<evidence type="ECO:0000313" key="3">
    <source>
        <dbReference type="EMBL" id="EGW32450.1"/>
    </source>
</evidence>
<dbReference type="EMBL" id="GL996502">
    <property type="protein sequence ID" value="EGW32450.1"/>
    <property type="molecule type" value="Genomic_DNA"/>
</dbReference>
<reference evidence="3 4" key="1">
    <citation type="journal article" date="2011" name="Proc. Natl. Acad. Sci. U.S.A.">
        <title>Comparative genomics of xylose-fermenting fungi for enhanced biofuel production.</title>
        <authorList>
            <person name="Wohlbach D.J."/>
            <person name="Kuo A."/>
            <person name="Sato T.K."/>
            <person name="Potts K.M."/>
            <person name="Salamov A.A."/>
            <person name="LaButti K.M."/>
            <person name="Sun H."/>
            <person name="Clum A."/>
            <person name="Pangilinan J.L."/>
            <person name="Lindquist E.A."/>
            <person name="Lucas S."/>
            <person name="Lapidus A."/>
            <person name="Jin M."/>
            <person name="Gunawan C."/>
            <person name="Balan V."/>
            <person name="Dale B.E."/>
            <person name="Jeffries T.W."/>
            <person name="Zinkel R."/>
            <person name="Barry K.W."/>
            <person name="Grigoriev I.V."/>
            <person name="Gasch A.P."/>
        </authorList>
    </citation>
    <scope>NUCLEOTIDE SEQUENCE [LARGE SCALE GENOMIC DNA]</scope>
    <source>
        <strain evidence="4">NRRL Y-27907 / 11-Y1</strain>
    </source>
</reference>
<feature type="region of interest" description="Disordered" evidence="1">
    <location>
        <begin position="34"/>
        <end position="54"/>
    </location>
</feature>
<dbReference type="GO" id="GO:0005739">
    <property type="term" value="C:mitochondrion"/>
    <property type="evidence" value="ECO:0007669"/>
    <property type="project" value="InterPro"/>
</dbReference>
<keyword evidence="4" id="KW-1185">Reference proteome</keyword>
<evidence type="ECO:0000259" key="2">
    <source>
        <dbReference type="Pfam" id="PF19189"/>
    </source>
</evidence>
<evidence type="ECO:0000256" key="1">
    <source>
        <dbReference type="SAM" id="MobiDB-lite"/>
    </source>
</evidence>
<organism evidence="4">
    <name type="scientific">Spathaspora passalidarum (strain NRRL Y-27907 / 11-Y1)</name>
    <dbReference type="NCBI Taxonomy" id="619300"/>
    <lineage>
        <taxon>Eukaryota</taxon>
        <taxon>Fungi</taxon>
        <taxon>Dikarya</taxon>
        <taxon>Ascomycota</taxon>
        <taxon>Saccharomycotina</taxon>
        <taxon>Pichiomycetes</taxon>
        <taxon>Debaryomycetaceae</taxon>
        <taxon>Spathaspora</taxon>
    </lineage>
</organism>
<dbReference type="STRING" id="619300.G3AN36"/>
<dbReference type="PANTHER" id="PTHR39468:SF1">
    <property type="entry name" value="MTF2-LIKE C-TERMINAL DOMAIN-CONTAINING PROTEIN"/>
    <property type="match status" value="1"/>
</dbReference>
<proteinExistence type="predicted"/>
<accession>G3AN36</accession>
<dbReference type="InterPro" id="IPR043837">
    <property type="entry name" value="Mtf2-like_C"/>
</dbReference>
<dbReference type="HOGENOM" id="CLU_561523_0_0_1"/>
<evidence type="ECO:0000313" key="4">
    <source>
        <dbReference type="Proteomes" id="UP000000709"/>
    </source>
</evidence>
<dbReference type="Proteomes" id="UP000000709">
    <property type="component" value="Unassembled WGS sequence"/>
</dbReference>
<sequence>MKRIAPLIWQSGRILLPHTSRIPRRNLFISPRLSNISKDDSKDTNKQDAPEMPSWGDLFSDLETEGVKQSDKDLVNDVDGFEYINENCEEGVPVSKHEQELFELEDEAATELNEGNAKASSPFEQLFSNIETVNQDRDAKLNSLLDMDMAQTKSDEKLNSLLDMDMFLSEDTALENATKTRLVDEENYPIFQNLLKPQFSLARDLGKFTKDAYDEVEPVNADYVRKKLDTESSLASKRITILNLDFRLRQDLFEKTASALAPTLGIMNNSETSEQLYNFIAPLLTDVSHQLKSNANDIYLRDIFVDKNKHRWCDAHEELMKSIAKSSKESPSKPMVNVLTIPTILNHALKLLTFKFHNGQLALALFNMLKKDPQLYNFSCNQGTYNEILRIHWVYFGHLDLREFEKTIVEMNLLGYKGDFVTYNILRTVINEYTAMRNGHSDYNEYSSLFTLEDNMRINEFKNKFYELRTMLSSVEPKRDPYQSTDTTAGPMAGYFNL</sequence>